<dbReference type="InterPro" id="IPR050858">
    <property type="entry name" value="Mal-CoA-ACP_Trans/PKS_FabD"/>
</dbReference>
<gene>
    <name evidence="7" type="ORF">AUJ95_04600</name>
</gene>
<reference evidence="7 8" key="1">
    <citation type="journal article" date="2016" name="Environ. Microbiol.">
        <title>Genomic resolution of a cold subsurface aquifer community provides metabolic insights for novel microbes adapted to high CO concentrations.</title>
        <authorList>
            <person name="Probst A.J."/>
            <person name="Castelle C.J."/>
            <person name="Singh A."/>
            <person name="Brown C.T."/>
            <person name="Anantharaman K."/>
            <person name="Sharon I."/>
            <person name="Hug L.A."/>
            <person name="Burstein D."/>
            <person name="Emerson J.B."/>
            <person name="Thomas B.C."/>
            <person name="Banfield J.F."/>
        </authorList>
    </citation>
    <scope>NUCLEOTIDE SEQUENCE [LARGE SCALE GENOMIC DNA]</scope>
    <source>
        <strain evidence="7">CG2_30_40_21</strain>
    </source>
</reference>
<dbReference type="GO" id="GO:0004314">
    <property type="term" value="F:[acyl-carrier-protein] S-malonyltransferase activity"/>
    <property type="evidence" value="ECO:0007669"/>
    <property type="project" value="UniProtKB-EC"/>
</dbReference>
<comment type="similarity">
    <text evidence="4">Belongs to the fabD family.</text>
</comment>
<keyword evidence="2 4" id="KW-0012">Acyltransferase</keyword>
<dbReference type="GO" id="GO:0005829">
    <property type="term" value="C:cytosol"/>
    <property type="evidence" value="ECO:0007669"/>
    <property type="project" value="TreeGrafter"/>
</dbReference>
<dbReference type="EC" id="2.3.1.39" evidence="4"/>
<dbReference type="PIRSF" id="PIRSF000446">
    <property type="entry name" value="Mct"/>
    <property type="match status" value="1"/>
</dbReference>
<dbReference type="GO" id="GO:0006633">
    <property type="term" value="P:fatty acid biosynthetic process"/>
    <property type="evidence" value="ECO:0007669"/>
    <property type="project" value="TreeGrafter"/>
</dbReference>
<dbReference type="FunFam" id="3.30.70.250:FF:000001">
    <property type="entry name" value="Malonyl CoA-acyl carrier protein transacylase"/>
    <property type="match status" value="1"/>
</dbReference>
<dbReference type="InterPro" id="IPR016036">
    <property type="entry name" value="Malonyl_transacylase_ACP-bd"/>
</dbReference>
<proteinExistence type="inferred from homology"/>
<dbReference type="SMART" id="SM00827">
    <property type="entry name" value="PKS_AT"/>
    <property type="match status" value="1"/>
</dbReference>
<evidence type="ECO:0000256" key="1">
    <source>
        <dbReference type="ARBA" id="ARBA00022679"/>
    </source>
</evidence>
<dbReference type="Pfam" id="PF00698">
    <property type="entry name" value="Acyl_transf_1"/>
    <property type="match status" value="1"/>
</dbReference>
<evidence type="ECO:0000256" key="3">
    <source>
        <dbReference type="ARBA" id="ARBA00048462"/>
    </source>
</evidence>
<dbReference type="InterPro" id="IPR024925">
    <property type="entry name" value="Malonyl_CoA-ACP_transAc"/>
</dbReference>
<name>A0A1J5DYA6_9BACT</name>
<keyword evidence="1 4" id="KW-0808">Transferase</keyword>
<comment type="catalytic activity">
    <reaction evidence="3 4">
        <text>holo-[ACP] + malonyl-CoA = malonyl-[ACP] + CoA</text>
        <dbReference type="Rhea" id="RHEA:41792"/>
        <dbReference type="Rhea" id="RHEA-COMP:9623"/>
        <dbReference type="Rhea" id="RHEA-COMP:9685"/>
        <dbReference type="ChEBI" id="CHEBI:57287"/>
        <dbReference type="ChEBI" id="CHEBI:57384"/>
        <dbReference type="ChEBI" id="CHEBI:64479"/>
        <dbReference type="ChEBI" id="CHEBI:78449"/>
        <dbReference type="EC" id="2.3.1.39"/>
    </reaction>
</comment>
<dbReference type="Proteomes" id="UP000183085">
    <property type="component" value="Unassembled WGS sequence"/>
</dbReference>
<dbReference type="SUPFAM" id="SSF55048">
    <property type="entry name" value="Probable ACP-binding domain of malonyl-CoA ACP transacylase"/>
    <property type="match status" value="1"/>
</dbReference>
<evidence type="ECO:0000259" key="6">
    <source>
        <dbReference type="SMART" id="SM00827"/>
    </source>
</evidence>
<dbReference type="InterPro" id="IPR004410">
    <property type="entry name" value="Malonyl_CoA-ACP_transAc_FabD"/>
</dbReference>
<dbReference type="InterPro" id="IPR014043">
    <property type="entry name" value="Acyl_transferase_dom"/>
</dbReference>
<feature type="domain" description="Malonyl-CoA:ACP transacylase (MAT)" evidence="6">
    <location>
        <begin position="6"/>
        <end position="303"/>
    </location>
</feature>
<protein>
    <recommendedName>
        <fullName evidence="4">Malonyl CoA-acyl carrier protein transacylase</fullName>
        <ecNumber evidence="4">2.3.1.39</ecNumber>
    </recommendedName>
</protein>
<comment type="caution">
    <text evidence="7">The sequence shown here is derived from an EMBL/GenBank/DDBJ whole genome shotgun (WGS) entry which is preliminary data.</text>
</comment>
<organism evidence="7 8">
    <name type="scientific">Candidatus Desantisbacteria bacterium CG2_30_40_21</name>
    <dbReference type="NCBI Taxonomy" id="1817895"/>
    <lineage>
        <taxon>Bacteria</taxon>
        <taxon>Candidatus Desantisiibacteriota</taxon>
    </lineage>
</organism>
<evidence type="ECO:0000256" key="4">
    <source>
        <dbReference type="PIRNR" id="PIRNR000446"/>
    </source>
</evidence>
<accession>A0A1J5DYA6</accession>
<dbReference type="Gene3D" id="3.40.366.10">
    <property type="entry name" value="Malonyl-Coenzyme A Acyl Carrier Protein, domain 2"/>
    <property type="match status" value="1"/>
</dbReference>
<dbReference type="InterPro" id="IPR001227">
    <property type="entry name" value="Ac_transferase_dom_sf"/>
</dbReference>
<dbReference type="Gene3D" id="3.30.70.250">
    <property type="entry name" value="Malonyl-CoA ACP transacylase, ACP-binding"/>
    <property type="match status" value="1"/>
</dbReference>
<dbReference type="SUPFAM" id="SSF52151">
    <property type="entry name" value="FabD/lysophospholipase-like"/>
    <property type="match status" value="1"/>
</dbReference>
<feature type="active site" evidence="5">
    <location>
        <position position="91"/>
    </location>
</feature>
<dbReference type="NCBIfam" id="TIGR00128">
    <property type="entry name" value="fabD"/>
    <property type="match status" value="1"/>
</dbReference>
<dbReference type="EMBL" id="MNYI01000121">
    <property type="protein sequence ID" value="OIP40387.1"/>
    <property type="molecule type" value="Genomic_DNA"/>
</dbReference>
<dbReference type="AlphaFoldDB" id="A0A1J5DYA6"/>
<dbReference type="STRING" id="1817895.AUJ95_04600"/>
<dbReference type="InterPro" id="IPR016035">
    <property type="entry name" value="Acyl_Trfase/lysoPLipase"/>
</dbReference>
<dbReference type="PANTHER" id="PTHR42681">
    <property type="entry name" value="MALONYL-COA-ACYL CARRIER PROTEIN TRANSACYLASE, MITOCHONDRIAL"/>
    <property type="match status" value="1"/>
</dbReference>
<feature type="active site" evidence="5">
    <location>
        <position position="202"/>
    </location>
</feature>
<evidence type="ECO:0000256" key="2">
    <source>
        <dbReference type="ARBA" id="ARBA00023315"/>
    </source>
</evidence>
<dbReference type="PANTHER" id="PTHR42681:SF1">
    <property type="entry name" value="MALONYL-COA-ACYL CARRIER PROTEIN TRANSACYLASE, MITOCHONDRIAL"/>
    <property type="match status" value="1"/>
</dbReference>
<evidence type="ECO:0000313" key="7">
    <source>
        <dbReference type="EMBL" id="OIP40387.1"/>
    </source>
</evidence>
<sequence length="305" mass="32829">MKTAFVFPGQGSQYIGMAKDLFDSFEVARKVFSKVDAITGENISSLCFNGPIEELSSTKHCQLAVLATSLACLRVFESQAGILPAFVAGHSLGEYTAMVCAGAFDMDDAFRVVQKRAMFMHQASIEYPGGMAAVLGLEREAAAMVCQSAMAETRGVLEIANLNCPGQIVITGTNDAIDTGMELCKEAGAKRVVRLAVSGGFHSSLMNKASEQLQQVLEGIKIRNVICPVVVNVDASPRKVESELKDCLVKQVNHSVLWETSIRYMIEQGVDTFIEIGPGKVLSGLIKRIDSGVTIMNVGNVQELK</sequence>
<evidence type="ECO:0000313" key="8">
    <source>
        <dbReference type="Proteomes" id="UP000183085"/>
    </source>
</evidence>
<evidence type="ECO:0000256" key="5">
    <source>
        <dbReference type="PIRSR" id="PIRSR000446-1"/>
    </source>
</evidence>